<proteinExistence type="predicted"/>
<accession>A0AA51R0H5</accession>
<feature type="domain" description="Transposase IS110-like N-terminal" evidence="1">
    <location>
        <begin position="9"/>
        <end position="147"/>
    </location>
</feature>
<dbReference type="GO" id="GO:0006313">
    <property type="term" value="P:DNA transposition"/>
    <property type="evidence" value="ECO:0007669"/>
    <property type="project" value="InterPro"/>
</dbReference>
<dbReference type="Pfam" id="PF01548">
    <property type="entry name" value="DEDD_Tnp_IS110"/>
    <property type="match status" value="1"/>
</dbReference>
<feature type="domain" description="Transposase IS116/IS110/IS902 C-terminal" evidence="2">
    <location>
        <begin position="192"/>
        <end position="275"/>
    </location>
</feature>
<dbReference type="EMBL" id="CP133217">
    <property type="protein sequence ID" value="WML88027.1"/>
    <property type="molecule type" value="Genomic_DNA"/>
</dbReference>
<evidence type="ECO:0000313" key="3">
    <source>
        <dbReference type="EMBL" id="MDQ5767111.1"/>
    </source>
</evidence>
<dbReference type="InterPro" id="IPR047650">
    <property type="entry name" value="Transpos_IS110"/>
</dbReference>
<evidence type="ECO:0000259" key="1">
    <source>
        <dbReference type="Pfam" id="PF01548"/>
    </source>
</evidence>
<protein>
    <submittedName>
        <fullName evidence="4">IS110 family transposase</fullName>
    </submittedName>
</protein>
<dbReference type="GO" id="GO:0004803">
    <property type="term" value="F:transposase activity"/>
    <property type="evidence" value="ECO:0007669"/>
    <property type="project" value="InterPro"/>
</dbReference>
<dbReference type="RefSeq" id="WP_308133342.1">
    <property type="nucleotide sequence ID" value="NZ_CP133197.1"/>
</dbReference>
<dbReference type="AlphaFoldDB" id="A0AA51R0H5"/>
<keyword evidence="5" id="KW-1185">Reference proteome</keyword>
<dbReference type="PANTHER" id="PTHR33055">
    <property type="entry name" value="TRANSPOSASE FOR INSERTION SEQUENCE ELEMENT IS1111A"/>
    <property type="match status" value="1"/>
</dbReference>
<evidence type="ECO:0000313" key="5">
    <source>
        <dbReference type="Proteomes" id="UP001223336"/>
    </source>
</evidence>
<dbReference type="NCBIfam" id="NF033542">
    <property type="entry name" value="transpos_IS110"/>
    <property type="match status" value="1"/>
</dbReference>
<dbReference type="GO" id="GO:0003677">
    <property type="term" value="F:DNA binding"/>
    <property type="evidence" value="ECO:0007669"/>
    <property type="project" value="InterPro"/>
</dbReference>
<dbReference type="InterPro" id="IPR002525">
    <property type="entry name" value="Transp_IS110-like_N"/>
</dbReference>
<dbReference type="Proteomes" id="UP001229862">
    <property type="component" value="Chromosome"/>
</dbReference>
<dbReference type="PANTHER" id="PTHR33055:SF13">
    <property type="entry name" value="TRANSPOSASE"/>
    <property type="match status" value="1"/>
</dbReference>
<dbReference type="InterPro" id="IPR003346">
    <property type="entry name" value="Transposase_20"/>
</dbReference>
<reference evidence="4 5" key="1">
    <citation type="submission" date="2023-08" db="EMBL/GenBank/DDBJ databases">
        <title>New molecular markers tilS and rpoB for phylogenetic and monitoring studies of the genus Thiothrix biodiversity.</title>
        <authorList>
            <person name="Ravin N.V."/>
            <person name="Smolyakov D."/>
            <person name="Markov N.D."/>
            <person name="Beletsky A.V."/>
            <person name="Mardanov A.V."/>
            <person name="Rudenko T.S."/>
            <person name="Grabovich M.Y."/>
        </authorList>
    </citation>
    <scope>NUCLEOTIDE SEQUENCE</scope>
    <source>
        <strain evidence="4">DNT52</strain>
        <strain evidence="3 5">H33</strain>
    </source>
</reference>
<organism evidence="4">
    <name type="scientific">Thiothrix subterranea</name>
    <dbReference type="NCBI Taxonomy" id="2735563"/>
    <lineage>
        <taxon>Bacteria</taxon>
        <taxon>Pseudomonadati</taxon>
        <taxon>Pseudomonadota</taxon>
        <taxon>Gammaproteobacteria</taxon>
        <taxon>Thiotrichales</taxon>
        <taxon>Thiotrichaceae</taxon>
        <taxon>Thiothrix</taxon>
    </lineage>
</organism>
<name>A0AA51R0H5_9GAMM</name>
<evidence type="ECO:0000259" key="2">
    <source>
        <dbReference type="Pfam" id="PF02371"/>
    </source>
</evidence>
<dbReference type="Proteomes" id="UP001223336">
    <property type="component" value="Unassembled WGS sequence"/>
</dbReference>
<gene>
    <name evidence="3" type="ORF">RCC75_01120</name>
    <name evidence="4" type="ORF">RCG00_06560</name>
</gene>
<dbReference type="Pfam" id="PF02371">
    <property type="entry name" value="Transposase_20"/>
    <property type="match status" value="1"/>
</dbReference>
<sequence>MEKTQETFIGIDVSKAHLDVHSLPSSEAWQADNTPAGIIALVDKLLLCKPRLVVMEATGGLEIPLACALMEAGLPVAVVNPRQARDFSKAMGKLAKTDKVDARLLALFGERIRPEVRPLKDAEQQLFSQLLARRRQLVDMRVAEQNRWFMAQGNVRGNIEQHLEWLKQHIDDVDKDLGQFVQASPAWKAKEDLLKSFKGVGRIASFTLLATLPELGMLDRKEIAALAGLAPFNRDSGTMRGKRAIWGGRAEVRNLLYMVALVASRSNETIKRFYEKLVQAGKPKKVALTACMRKILTILNAMVRDNQPWNPQREQYA</sequence>
<evidence type="ECO:0000313" key="4">
    <source>
        <dbReference type="EMBL" id="WML88027.1"/>
    </source>
</evidence>
<dbReference type="EMBL" id="JAVFKN010000001">
    <property type="protein sequence ID" value="MDQ5767111.1"/>
    <property type="molecule type" value="Genomic_DNA"/>
</dbReference>